<dbReference type="AlphaFoldDB" id="A0A316W224"/>
<dbReference type="EMBL" id="KZ819366">
    <property type="protein sequence ID" value="PWN43840.1"/>
    <property type="molecule type" value="Genomic_DNA"/>
</dbReference>
<evidence type="ECO:0000313" key="3">
    <source>
        <dbReference type="Proteomes" id="UP000245783"/>
    </source>
</evidence>
<evidence type="ECO:0000256" key="1">
    <source>
        <dbReference type="SAM" id="MobiDB-lite"/>
    </source>
</evidence>
<proteinExistence type="predicted"/>
<name>A0A316W224_9BASI</name>
<organism evidence="2 3">
    <name type="scientific">Ceraceosorus guamensis</name>
    <dbReference type="NCBI Taxonomy" id="1522189"/>
    <lineage>
        <taxon>Eukaryota</taxon>
        <taxon>Fungi</taxon>
        <taxon>Dikarya</taxon>
        <taxon>Basidiomycota</taxon>
        <taxon>Ustilaginomycotina</taxon>
        <taxon>Exobasidiomycetes</taxon>
        <taxon>Ceraceosorales</taxon>
        <taxon>Ceraceosoraceae</taxon>
        <taxon>Ceraceosorus</taxon>
    </lineage>
</organism>
<dbReference type="GeneID" id="37039343"/>
<feature type="region of interest" description="Disordered" evidence="1">
    <location>
        <begin position="28"/>
        <end position="49"/>
    </location>
</feature>
<gene>
    <name evidence="2" type="ORF">IE81DRAFT_61232</name>
</gene>
<reference evidence="2 3" key="1">
    <citation type="journal article" date="2018" name="Mol. Biol. Evol.">
        <title>Broad Genomic Sampling Reveals a Smut Pathogenic Ancestry of the Fungal Clade Ustilaginomycotina.</title>
        <authorList>
            <person name="Kijpornyongpan T."/>
            <person name="Mondo S.J."/>
            <person name="Barry K."/>
            <person name="Sandor L."/>
            <person name="Lee J."/>
            <person name="Lipzen A."/>
            <person name="Pangilinan J."/>
            <person name="LaButti K."/>
            <person name="Hainaut M."/>
            <person name="Henrissat B."/>
            <person name="Grigoriev I.V."/>
            <person name="Spatafora J.W."/>
            <person name="Aime M.C."/>
        </authorList>
    </citation>
    <scope>NUCLEOTIDE SEQUENCE [LARGE SCALE GENOMIC DNA]</scope>
    <source>
        <strain evidence="2 3">MCA 4658</strain>
    </source>
</reference>
<dbReference type="RefSeq" id="XP_025371000.1">
    <property type="nucleotide sequence ID" value="XM_025517473.1"/>
</dbReference>
<dbReference type="Proteomes" id="UP000245783">
    <property type="component" value="Unassembled WGS sequence"/>
</dbReference>
<keyword evidence="3" id="KW-1185">Reference proteome</keyword>
<evidence type="ECO:0000313" key="2">
    <source>
        <dbReference type="EMBL" id="PWN43840.1"/>
    </source>
</evidence>
<accession>A0A316W224</accession>
<sequence length="186" mass="21022">MLFKRKEQKPEERALPCELRSASLPLSDLPGVRRRSRSDRRLAHGSMPMRPPTVCSRDEAFIHGSKLRGESKEAVPTILRVCAAHCESIYGLGSLPQENLASPHLHLTSHEYAALESRICAAIYSQEFMGPLRVARRVPVRLLFSSERAWIADRRGEQVWKPARGSTRLNLSRECGTAFNLEYGDR</sequence>
<protein>
    <submittedName>
        <fullName evidence="2">Uncharacterized protein</fullName>
    </submittedName>
</protein>
<dbReference type="InParanoid" id="A0A316W224"/>